<evidence type="ECO:0000313" key="2">
    <source>
        <dbReference type="Proteomes" id="UP000676336"/>
    </source>
</evidence>
<evidence type="ECO:0000313" key="1">
    <source>
        <dbReference type="EMBL" id="CAF4270014.1"/>
    </source>
</evidence>
<reference evidence="1" key="1">
    <citation type="submission" date="2021-02" db="EMBL/GenBank/DDBJ databases">
        <authorList>
            <person name="Nowell W R."/>
        </authorList>
    </citation>
    <scope>NUCLEOTIDE SEQUENCE</scope>
</reference>
<dbReference type="EMBL" id="CAJOBI010030465">
    <property type="protein sequence ID" value="CAF4270014.1"/>
    <property type="molecule type" value="Genomic_DNA"/>
</dbReference>
<comment type="caution">
    <text evidence="1">The sequence shown here is derived from an EMBL/GenBank/DDBJ whole genome shotgun (WGS) entry which is preliminary data.</text>
</comment>
<dbReference type="AlphaFoldDB" id="A0A8S2T642"/>
<dbReference type="Proteomes" id="UP000676336">
    <property type="component" value="Unassembled WGS sequence"/>
</dbReference>
<feature type="non-terminal residue" evidence="1">
    <location>
        <position position="1"/>
    </location>
</feature>
<proteinExistence type="predicted"/>
<name>A0A8S2T642_9BILA</name>
<gene>
    <name evidence="1" type="ORF">SMN809_LOCUS24792</name>
</gene>
<feature type="non-terminal residue" evidence="1">
    <location>
        <position position="108"/>
    </location>
</feature>
<sequence>TIDIHNQLNVANTTDTIIDGGDIITLNGLGLTRILKFNRNDFTYSTPVLTVQRLTFINGYCQDLDGGCAIFQALGGSTVVINSIFENNTGPVVGQDVAGGAIWTIGGG</sequence>
<organism evidence="1 2">
    <name type="scientific">Rotaria magnacalcarata</name>
    <dbReference type="NCBI Taxonomy" id="392030"/>
    <lineage>
        <taxon>Eukaryota</taxon>
        <taxon>Metazoa</taxon>
        <taxon>Spiralia</taxon>
        <taxon>Gnathifera</taxon>
        <taxon>Rotifera</taxon>
        <taxon>Eurotatoria</taxon>
        <taxon>Bdelloidea</taxon>
        <taxon>Philodinida</taxon>
        <taxon>Philodinidae</taxon>
        <taxon>Rotaria</taxon>
    </lineage>
</organism>
<protein>
    <submittedName>
        <fullName evidence="1">Uncharacterized protein</fullName>
    </submittedName>
</protein>
<accession>A0A8S2T642</accession>